<protein>
    <submittedName>
        <fullName evidence="1">Uncharacterized protein</fullName>
    </submittedName>
</protein>
<dbReference type="Proteomes" id="UP000800097">
    <property type="component" value="Unassembled WGS sequence"/>
</dbReference>
<accession>A0A6A6JEU2</accession>
<name>A0A6A6JEU2_WESOR</name>
<evidence type="ECO:0000313" key="1">
    <source>
        <dbReference type="EMBL" id="KAF2274932.1"/>
    </source>
</evidence>
<dbReference type="AlphaFoldDB" id="A0A6A6JEU2"/>
<gene>
    <name evidence="1" type="ORF">EI97DRAFT_94031</name>
</gene>
<organism evidence="1 2">
    <name type="scientific">Westerdykella ornata</name>
    <dbReference type="NCBI Taxonomy" id="318751"/>
    <lineage>
        <taxon>Eukaryota</taxon>
        <taxon>Fungi</taxon>
        <taxon>Dikarya</taxon>
        <taxon>Ascomycota</taxon>
        <taxon>Pezizomycotina</taxon>
        <taxon>Dothideomycetes</taxon>
        <taxon>Pleosporomycetidae</taxon>
        <taxon>Pleosporales</taxon>
        <taxon>Sporormiaceae</taxon>
        <taxon>Westerdykella</taxon>
    </lineage>
</organism>
<dbReference type="RefSeq" id="XP_033652471.1">
    <property type="nucleotide sequence ID" value="XM_033803224.1"/>
</dbReference>
<dbReference type="GeneID" id="54556399"/>
<proteinExistence type="predicted"/>
<sequence>MWVWRLQPDPSSDEFVKDGLILPAASAAGSPSRWKRVQGWAAVTRGTALFFTHSTRLWRRLASQATLLTRGAPNRLPVAHLGNRRFSRDPQTRHLCSVGTGKQHTCISQNYTLTAPFCGVMGSVLDAPLPPDRRYTLGYTKATVSAVMVFTNRDPISRWSRRVRLRARPPVLPQADLFAVHHLLHLFAV</sequence>
<evidence type="ECO:0000313" key="2">
    <source>
        <dbReference type="Proteomes" id="UP000800097"/>
    </source>
</evidence>
<keyword evidence="2" id="KW-1185">Reference proteome</keyword>
<dbReference type="EMBL" id="ML986500">
    <property type="protein sequence ID" value="KAF2274932.1"/>
    <property type="molecule type" value="Genomic_DNA"/>
</dbReference>
<reference evidence="1" key="1">
    <citation type="journal article" date="2020" name="Stud. Mycol.">
        <title>101 Dothideomycetes genomes: a test case for predicting lifestyles and emergence of pathogens.</title>
        <authorList>
            <person name="Haridas S."/>
            <person name="Albert R."/>
            <person name="Binder M."/>
            <person name="Bloem J."/>
            <person name="Labutti K."/>
            <person name="Salamov A."/>
            <person name="Andreopoulos B."/>
            <person name="Baker S."/>
            <person name="Barry K."/>
            <person name="Bills G."/>
            <person name="Bluhm B."/>
            <person name="Cannon C."/>
            <person name="Castanera R."/>
            <person name="Culley D."/>
            <person name="Daum C."/>
            <person name="Ezra D."/>
            <person name="Gonzalez J."/>
            <person name="Henrissat B."/>
            <person name="Kuo A."/>
            <person name="Liang C."/>
            <person name="Lipzen A."/>
            <person name="Lutzoni F."/>
            <person name="Magnuson J."/>
            <person name="Mondo S."/>
            <person name="Nolan M."/>
            <person name="Ohm R."/>
            <person name="Pangilinan J."/>
            <person name="Park H.-J."/>
            <person name="Ramirez L."/>
            <person name="Alfaro M."/>
            <person name="Sun H."/>
            <person name="Tritt A."/>
            <person name="Yoshinaga Y."/>
            <person name="Zwiers L.-H."/>
            <person name="Turgeon B."/>
            <person name="Goodwin S."/>
            <person name="Spatafora J."/>
            <person name="Crous P."/>
            <person name="Grigoriev I."/>
        </authorList>
    </citation>
    <scope>NUCLEOTIDE SEQUENCE</scope>
    <source>
        <strain evidence="1">CBS 379.55</strain>
    </source>
</reference>